<reference evidence="2" key="1">
    <citation type="submission" date="2014-09" db="EMBL/GenBank/DDBJ databases">
        <title>Vibrio variabilis JCM 19239. (C206) whole genome shotgun sequence.</title>
        <authorList>
            <person name="Sawabe T."/>
            <person name="Meirelles P."/>
            <person name="Nakanishi M."/>
            <person name="Sayaka M."/>
            <person name="Hattori M."/>
            <person name="Ohkuma M."/>
        </authorList>
    </citation>
    <scope>NUCLEOTIDE SEQUENCE [LARGE SCALE GENOMIC DNA]</scope>
    <source>
        <strain evidence="2">JCM 19239</strain>
    </source>
</reference>
<protein>
    <submittedName>
        <fullName evidence="1">Uncharacterized protein</fullName>
    </submittedName>
</protein>
<evidence type="ECO:0000313" key="1">
    <source>
        <dbReference type="EMBL" id="GAL30816.1"/>
    </source>
</evidence>
<dbReference type="EMBL" id="BBMS01000113">
    <property type="protein sequence ID" value="GAL30816.1"/>
    <property type="molecule type" value="Genomic_DNA"/>
</dbReference>
<comment type="caution">
    <text evidence="1">The sequence shown here is derived from an EMBL/GenBank/DDBJ whole genome shotgun (WGS) entry which is preliminary data.</text>
</comment>
<accession>A0ABQ0JPX8</accession>
<gene>
    <name evidence="1" type="ORF">JCM19239_3177</name>
</gene>
<evidence type="ECO:0000313" key="2">
    <source>
        <dbReference type="Proteomes" id="UP000029223"/>
    </source>
</evidence>
<name>A0ABQ0JPX8_9VIBR</name>
<sequence>MHLLPNQITHQANGSSARPTNIKYLLTAPIAINPTNEVKALAIKKTMAVA</sequence>
<organism evidence="1 2">
    <name type="scientific">Vibrio variabilis</name>
    <dbReference type="NCBI Taxonomy" id="990271"/>
    <lineage>
        <taxon>Bacteria</taxon>
        <taxon>Pseudomonadati</taxon>
        <taxon>Pseudomonadota</taxon>
        <taxon>Gammaproteobacteria</taxon>
        <taxon>Vibrionales</taxon>
        <taxon>Vibrionaceae</taxon>
        <taxon>Vibrio</taxon>
    </lineage>
</organism>
<reference evidence="2" key="2">
    <citation type="submission" date="2014-09" db="EMBL/GenBank/DDBJ databases">
        <authorList>
            <consortium name="NBRP consortium"/>
            <person name="Sawabe T."/>
            <person name="Meirelles P."/>
            <person name="Nakanishi M."/>
            <person name="Sayaka M."/>
            <person name="Hattori M."/>
            <person name="Ohkuma M."/>
        </authorList>
    </citation>
    <scope>NUCLEOTIDE SEQUENCE [LARGE SCALE GENOMIC DNA]</scope>
    <source>
        <strain evidence="2">JCM 19239</strain>
    </source>
</reference>
<keyword evidence="2" id="KW-1185">Reference proteome</keyword>
<dbReference type="Proteomes" id="UP000029223">
    <property type="component" value="Unassembled WGS sequence"/>
</dbReference>
<proteinExistence type="predicted"/>